<dbReference type="InterPro" id="IPR035985">
    <property type="entry name" value="Ubiquitin-activating_enz"/>
</dbReference>
<protein>
    <submittedName>
        <fullName evidence="2">Heme biosynthesis protein HemY</fullName>
    </submittedName>
</protein>
<dbReference type="AlphaFoldDB" id="A0A2R5FA46"/>
<feature type="domain" description="THIF-type NAD/FAD binding fold" evidence="1">
    <location>
        <begin position="15"/>
        <end position="161"/>
    </location>
</feature>
<evidence type="ECO:0000313" key="2">
    <source>
        <dbReference type="EMBL" id="GBG15100.1"/>
    </source>
</evidence>
<dbReference type="Gene3D" id="3.40.50.720">
    <property type="entry name" value="NAD(P)-binding Rossmann-like Domain"/>
    <property type="match status" value="1"/>
</dbReference>
<dbReference type="Proteomes" id="UP000245081">
    <property type="component" value="Unassembled WGS sequence"/>
</dbReference>
<dbReference type="GO" id="GO:0061504">
    <property type="term" value="P:cyclic threonylcarbamoyladenosine biosynthetic process"/>
    <property type="evidence" value="ECO:0007669"/>
    <property type="project" value="TreeGrafter"/>
</dbReference>
<dbReference type="CDD" id="cd00755">
    <property type="entry name" value="YgdL_like"/>
    <property type="match status" value="1"/>
</dbReference>
<organism evidence="2 3">
    <name type="scientific">Novimethylophilus kurashikiensis</name>
    <dbReference type="NCBI Taxonomy" id="1825523"/>
    <lineage>
        <taxon>Bacteria</taxon>
        <taxon>Pseudomonadati</taxon>
        <taxon>Pseudomonadota</taxon>
        <taxon>Betaproteobacteria</taxon>
        <taxon>Nitrosomonadales</taxon>
        <taxon>Methylophilaceae</taxon>
        <taxon>Novimethylophilus</taxon>
    </lineage>
</organism>
<dbReference type="InterPro" id="IPR000594">
    <property type="entry name" value="ThiF_NAD_FAD-bd"/>
</dbReference>
<evidence type="ECO:0000313" key="3">
    <source>
        <dbReference type="Proteomes" id="UP000245081"/>
    </source>
</evidence>
<dbReference type="EMBL" id="BDOQ01000013">
    <property type="protein sequence ID" value="GBG15100.1"/>
    <property type="molecule type" value="Genomic_DNA"/>
</dbReference>
<reference evidence="2 3" key="1">
    <citation type="journal article" date="2018" name="Environ. Microbiol.">
        <title>Isolation and genomic characterization of Novimethylophilus kurashikiensis gen. nov. sp. nov., a new lanthanide-dependent methylotrophic species of Methylophilaceae.</title>
        <authorList>
            <person name="Lv H."/>
            <person name="Sahin N."/>
            <person name="Tani A."/>
        </authorList>
    </citation>
    <scope>NUCLEOTIDE SEQUENCE [LARGE SCALE GENOMIC DNA]</scope>
    <source>
        <strain evidence="2 3">La2-4</strain>
    </source>
</reference>
<dbReference type="SUPFAM" id="SSF69572">
    <property type="entry name" value="Activating enzymes of the ubiquitin-like proteins"/>
    <property type="match status" value="1"/>
</dbReference>
<dbReference type="Pfam" id="PF00899">
    <property type="entry name" value="ThiF"/>
    <property type="match status" value="1"/>
</dbReference>
<dbReference type="PANTHER" id="PTHR43267:SF1">
    <property type="entry name" value="TRNA THREONYLCARBAMOYLADENOSINE DEHYDRATASE"/>
    <property type="match status" value="1"/>
</dbReference>
<dbReference type="GO" id="GO:0008641">
    <property type="term" value="F:ubiquitin-like modifier activating enzyme activity"/>
    <property type="evidence" value="ECO:0007669"/>
    <property type="project" value="InterPro"/>
</dbReference>
<dbReference type="NCBIfam" id="NF011696">
    <property type="entry name" value="PRK15116.1"/>
    <property type="match status" value="1"/>
</dbReference>
<evidence type="ECO:0000259" key="1">
    <source>
        <dbReference type="Pfam" id="PF00899"/>
    </source>
</evidence>
<dbReference type="GO" id="GO:0061503">
    <property type="term" value="F:tRNA threonylcarbamoyladenosine dehydratase"/>
    <property type="evidence" value="ECO:0007669"/>
    <property type="project" value="TreeGrafter"/>
</dbReference>
<dbReference type="InterPro" id="IPR045886">
    <property type="entry name" value="ThiF/MoeB/HesA"/>
</dbReference>
<dbReference type="PANTHER" id="PTHR43267">
    <property type="entry name" value="TRNA THREONYLCARBAMOYLADENOSINE DEHYDRATASE"/>
    <property type="match status" value="1"/>
</dbReference>
<comment type="caution">
    <text evidence="2">The sequence shown here is derived from an EMBL/GenBank/DDBJ whole genome shotgun (WGS) entry which is preliminary data.</text>
</comment>
<proteinExistence type="predicted"/>
<dbReference type="OrthoDB" id="9804150at2"/>
<accession>A0A2R5FA46</accession>
<sequence>MEVDFERRFGGVARLYGIEALERFRKAHVCVIGIGGVGSWAVEALARSAIGRLTLIDLDHVAESNTNRQIHALGEEFGKAKTSAMAERISAINPYCSVEEVEDFVTEDNLDALLGRGYDYVIDAIDQTRVKAALIAWCKRHDVKLITTGSAGGQVDPSRIKVDDLSRTIQDPLASRMRSLLRKNYGFPRDVKKKFGVECVYSDEPLKYPDAGQACEVDQGGVTGLNCAGFGSSVCVTASFGFVAASRVLMHLAK</sequence>
<name>A0A2R5FA46_9PROT</name>
<dbReference type="RefSeq" id="WP_109016260.1">
    <property type="nucleotide sequence ID" value="NZ_BDOQ01000013.1"/>
</dbReference>
<keyword evidence="3" id="KW-1185">Reference proteome</keyword>
<gene>
    <name evidence="2" type="ORF">NMK_2703</name>
</gene>